<dbReference type="GO" id="GO:0055085">
    <property type="term" value="P:transmembrane transport"/>
    <property type="evidence" value="ECO:0007669"/>
    <property type="project" value="InterPro"/>
</dbReference>
<dbReference type="Gene3D" id="3.40.190.170">
    <property type="entry name" value="Bacterial extracellular solute-binding protein, family 7"/>
    <property type="match status" value="1"/>
</dbReference>
<evidence type="ECO:0000313" key="3">
    <source>
        <dbReference type="Proteomes" id="UP000215405"/>
    </source>
</evidence>
<dbReference type="InterPro" id="IPR018389">
    <property type="entry name" value="DctP_fam"/>
</dbReference>
<dbReference type="InterPro" id="IPR038404">
    <property type="entry name" value="TRAP_DctP_sf"/>
</dbReference>
<dbReference type="RefSeq" id="WP_094076123.1">
    <property type="nucleotide sequence ID" value="NZ_NBYO01000001.1"/>
</dbReference>
<sequence>MEQAAGQCDPSVSLVMNPGGRIFPGAETIDAVRSSELDLGWVNFAHLESLAKDLAAIHAPFTLSDDSMRTTERRRQYLDRINALLDGTDLCISAVMRGADQILCSAEKIDPSGARFSGLPIRIPGPGVYEDIVKALGAIPVEASIVAASDLVGSGKARGAITSPGAWQTLFRYHFPHVYHMKGLMMITYVLVLRRSDVDTDWAKAANAAFTRCVTEKWDEMRVQDEEILAAIEACNAWTYEAIGPTDHELQRLTRG</sequence>
<dbReference type="EMBL" id="NBYO01000001">
    <property type="protein sequence ID" value="OXT02163.1"/>
    <property type="molecule type" value="Genomic_DNA"/>
</dbReference>
<accession>A0A231V1U5</accession>
<protein>
    <submittedName>
        <fullName evidence="2">Uncharacterized protein</fullName>
    </submittedName>
</protein>
<evidence type="ECO:0000256" key="1">
    <source>
        <dbReference type="ARBA" id="ARBA00022729"/>
    </source>
</evidence>
<dbReference type="Pfam" id="PF03480">
    <property type="entry name" value="DctP"/>
    <property type="match status" value="1"/>
</dbReference>
<dbReference type="AlphaFoldDB" id="A0A231V1U5"/>
<keyword evidence="1" id="KW-0732">Signal</keyword>
<organism evidence="2 3">
    <name type="scientific">Notoacmeibacter marinus</name>
    <dbReference type="NCBI Taxonomy" id="1876515"/>
    <lineage>
        <taxon>Bacteria</taxon>
        <taxon>Pseudomonadati</taxon>
        <taxon>Pseudomonadota</taxon>
        <taxon>Alphaproteobacteria</taxon>
        <taxon>Hyphomicrobiales</taxon>
        <taxon>Notoacmeibacteraceae</taxon>
        <taxon>Notoacmeibacter</taxon>
    </lineage>
</organism>
<keyword evidence="3" id="KW-1185">Reference proteome</keyword>
<evidence type="ECO:0000313" key="2">
    <source>
        <dbReference type="EMBL" id="OXT02163.1"/>
    </source>
</evidence>
<gene>
    <name evidence="2" type="ORF">B7H23_04375</name>
</gene>
<reference evidence="3" key="1">
    <citation type="journal article" date="2017" name="Int. J. Syst. Evol. Microbiol.">
        <title>Notoacmeibacter marinus gen. nov., sp. nov., isolated from the gut of a limpet and proposal of Notoacmeibacteraceae fam. nov. in the order Rhizobiales of the class Alphaproteobacteria.</title>
        <authorList>
            <person name="Huang Z."/>
            <person name="Guo F."/>
            <person name="Lai Q."/>
        </authorList>
    </citation>
    <scope>NUCLEOTIDE SEQUENCE [LARGE SCALE GENOMIC DNA]</scope>
    <source>
        <strain evidence="3">XMTR2A4</strain>
    </source>
</reference>
<name>A0A231V1U5_9HYPH</name>
<proteinExistence type="predicted"/>
<comment type="caution">
    <text evidence="2">The sequence shown here is derived from an EMBL/GenBank/DDBJ whole genome shotgun (WGS) entry which is preliminary data.</text>
</comment>
<dbReference type="Proteomes" id="UP000215405">
    <property type="component" value="Unassembled WGS sequence"/>
</dbReference>